<feature type="domain" description="K Homology" evidence="4">
    <location>
        <begin position="176"/>
        <end position="269"/>
    </location>
</feature>
<dbReference type="InterPro" id="IPR036612">
    <property type="entry name" value="KH_dom_type_1_sf"/>
</dbReference>
<dbReference type="GO" id="GO:0048024">
    <property type="term" value="P:regulation of mRNA splicing, via spliceosome"/>
    <property type="evidence" value="ECO:0007669"/>
    <property type="project" value="TreeGrafter"/>
</dbReference>
<dbReference type="Pfam" id="PF22675">
    <property type="entry name" value="KH-I_KHDC4-BBP"/>
    <property type="match status" value="1"/>
</dbReference>
<dbReference type="PANTHER" id="PTHR11208:SF147">
    <property type="entry name" value="RNA-BINDING PROTEIN ASD-2"/>
    <property type="match status" value="1"/>
</dbReference>
<dbReference type="Proteomes" id="UP000887581">
    <property type="component" value="Unplaced"/>
</dbReference>
<evidence type="ECO:0000256" key="2">
    <source>
        <dbReference type="PROSITE-ProRule" id="PRU00117"/>
    </source>
</evidence>
<dbReference type="CDD" id="cd22383">
    <property type="entry name" value="KH-I_Hqk_like"/>
    <property type="match status" value="1"/>
</dbReference>
<proteinExistence type="predicted"/>
<feature type="compositionally biased region" description="Polar residues" evidence="3">
    <location>
        <begin position="17"/>
        <end position="40"/>
    </location>
</feature>
<keyword evidence="5" id="KW-1185">Reference proteome</keyword>
<dbReference type="InterPro" id="IPR032377">
    <property type="entry name" value="STAR_dimer"/>
</dbReference>
<dbReference type="PANTHER" id="PTHR11208">
    <property type="entry name" value="RNA-BINDING PROTEIN RELATED"/>
    <property type="match status" value="1"/>
</dbReference>
<accession>A0A915PZC7</accession>
<dbReference type="AlphaFoldDB" id="A0A915PZC7"/>
<feature type="region of interest" description="Disordered" evidence="3">
    <location>
        <begin position="148"/>
        <end position="171"/>
    </location>
</feature>
<keyword evidence="1 2" id="KW-0694">RNA-binding</keyword>
<dbReference type="GO" id="GO:0005634">
    <property type="term" value="C:nucleus"/>
    <property type="evidence" value="ECO:0007669"/>
    <property type="project" value="TreeGrafter"/>
</dbReference>
<dbReference type="SUPFAM" id="SSF54791">
    <property type="entry name" value="Eukaryotic type KH-domain (KH-domain type I)"/>
    <property type="match status" value="1"/>
</dbReference>
<dbReference type="Gene3D" id="3.30.1370.10">
    <property type="entry name" value="K Homology domain, type 1"/>
    <property type="match status" value="1"/>
</dbReference>
<evidence type="ECO:0000313" key="6">
    <source>
        <dbReference type="WBParaSite" id="sdigi.contig49.g2960.t1"/>
    </source>
</evidence>
<dbReference type="InterPro" id="IPR004087">
    <property type="entry name" value="KH_dom"/>
</dbReference>
<feature type="compositionally biased region" description="Basic and acidic residues" evidence="3">
    <location>
        <begin position="148"/>
        <end position="162"/>
    </location>
</feature>
<dbReference type="WBParaSite" id="sdigi.contig49.g2960.t1">
    <property type="protein sequence ID" value="sdigi.contig49.g2960.t1"/>
    <property type="gene ID" value="sdigi.contig49.g2960"/>
</dbReference>
<dbReference type="InterPro" id="IPR055256">
    <property type="entry name" value="KH_1_KHDC4/BBP-like"/>
</dbReference>
<sequence>MSDSGKNDVTEGVASLNIKQSEVTEDSQAAGTMRTITDGNQDGARNKEKASTAVIGAESGDCAPQRTGSALGAPGRISTVPPKFQFFRSSRPYLTREANAEYLARLIKEKEDLKALPNSFHFKHAVRLVDNEIAKMREGLGQMLEVQEDRNDEAAARSRQETTKNATSTPTNGKKIFLQEKIFVPVNEYPNYNFVGRILGPRGMTAKQLEEESGCRIMIRGRGSMREDGSHRQSMYNDQMKEELHVLVQCEDFEEVAKAKVKRAVECIRYMLIPPPEGEDELKRKQLMELSIINGTYRPTNASRIALNNRSQLSATFNFAHNGGENSVRGVNNPAVYANGTIEDDKRTAFFDPRAGVNLPYGPGQHYPYNAYTVNTRQALASLGFDMDAFEVADCCGKRMGKAPAGGQVAAAATIPPATQYPRPYGISTPVMDPFGMQYMWNPPINPAMFGVFDNSTNAIAKEYCNQVMAGLSPAINGNATSIGDGMAQTSNALPVNLQQYITAAALLSGTSAFRNDGSGDGPSNQH</sequence>
<protein>
    <submittedName>
        <fullName evidence="6">K Homology domain-containing protein</fullName>
    </submittedName>
</protein>
<dbReference type="GO" id="GO:0003729">
    <property type="term" value="F:mRNA binding"/>
    <property type="evidence" value="ECO:0007669"/>
    <property type="project" value="TreeGrafter"/>
</dbReference>
<dbReference type="InterPro" id="IPR045071">
    <property type="entry name" value="BBP-like"/>
</dbReference>
<name>A0A915PZC7_9BILA</name>
<dbReference type="SMART" id="SM00322">
    <property type="entry name" value="KH"/>
    <property type="match status" value="1"/>
</dbReference>
<evidence type="ECO:0000313" key="5">
    <source>
        <dbReference type="Proteomes" id="UP000887581"/>
    </source>
</evidence>
<evidence type="ECO:0000256" key="1">
    <source>
        <dbReference type="ARBA" id="ARBA00022884"/>
    </source>
</evidence>
<feature type="region of interest" description="Disordered" evidence="3">
    <location>
        <begin position="1"/>
        <end position="47"/>
    </location>
</feature>
<evidence type="ECO:0000256" key="3">
    <source>
        <dbReference type="SAM" id="MobiDB-lite"/>
    </source>
</evidence>
<evidence type="ECO:0000259" key="4">
    <source>
        <dbReference type="SMART" id="SM00322"/>
    </source>
</evidence>
<dbReference type="Pfam" id="PF16544">
    <property type="entry name" value="STAR_dimer"/>
    <property type="match status" value="1"/>
</dbReference>
<organism evidence="5 6">
    <name type="scientific">Setaria digitata</name>
    <dbReference type="NCBI Taxonomy" id="48799"/>
    <lineage>
        <taxon>Eukaryota</taxon>
        <taxon>Metazoa</taxon>
        <taxon>Ecdysozoa</taxon>
        <taxon>Nematoda</taxon>
        <taxon>Chromadorea</taxon>
        <taxon>Rhabditida</taxon>
        <taxon>Spirurina</taxon>
        <taxon>Spiruromorpha</taxon>
        <taxon>Filarioidea</taxon>
        <taxon>Setariidae</taxon>
        <taxon>Setaria</taxon>
    </lineage>
</organism>
<dbReference type="PROSITE" id="PS50084">
    <property type="entry name" value="KH_TYPE_1"/>
    <property type="match status" value="1"/>
</dbReference>
<reference evidence="6" key="1">
    <citation type="submission" date="2022-11" db="UniProtKB">
        <authorList>
            <consortium name="WormBaseParasite"/>
        </authorList>
    </citation>
    <scope>IDENTIFICATION</scope>
</reference>